<evidence type="ECO:0000313" key="3">
    <source>
        <dbReference type="Proteomes" id="UP001166291"/>
    </source>
</evidence>
<dbReference type="Proteomes" id="UP001166291">
    <property type="component" value="Unassembled WGS sequence"/>
</dbReference>
<dbReference type="PANTHER" id="PTHR34385:SF1">
    <property type="entry name" value="PEPTIDOGLYCAN L-ALANYL-D-GLUTAMATE ENDOPEPTIDASE CWLK"/>
    <property type="match status" value="1"/>
</dbReference>
<dbReference type="PANTHER" id="PTHR34385">
    <property type="entry name" value="D-ALANYL-D-ALANINE CARBOXYPEPTIDASE"/>
    <property type="match status" value="1"/>
</dbReference>
<dbReference type="Pfam" id="PF02557">
    <property type="entry name" value="VanY"/>
    <property type="match status" value="1"/>
</dbReference>
<evidence type="ECO:0000259" key="1">
    <source>
        <dbReference type="Pfam" id="PF02557"/>
    </source>
</evidence>
<dbReference type="CDD" id="cd14847">
    <property type="entry name" value="DD-carboxypeptidase_like"/>
    <property type="match status" value="1"/>
</dbReference>
<gene>
    <name evidence="2" type="ORF">KXJ70_13985</name>
</gene>
<dbReference type="InterPro" id="IPR052179">
    <property type="entry name" value="DD-CPase-like"/>
</dbReference>
<keyword evidence="3" id="KW-1185">Reference proteome</keyword>
<comment type="caution">
    <text evidence="2">The sequence shown here is derived from an EMBL/GenBank/DDBJ whole genome shotgun (WGS) entry which is preliminary data.</text>
</comment>
<dbReference type="InterPro" id="IPR003709">
    <property type="entry name" value="VanY-like_core_dom"/>
</dbReference>
<sequence>MSNQNRQNIGEALLLGCDESAMTLVDGIPVHQDIIAPLSALKADAAKAGFDLRVLSGFRSFDRQLAIWNAKAAGQRALLNDAGQVLDWASLSESELIAAILRWSALPGASRHHWGSDIDVYDAAAVPADYRVQLTPAEVADNGVFGPFHMWLDGEFAAGRGRDFFRPYNEDRGGIAPERWHLSYAPLAVDCDWALRSEVIQEALAKREDLCLKDAILRELPTIYRRYVAVPASCYPPVFAQALLGEEVL</sequence>
<dbReference type="RefSeq" id="WP_219044123.1">
    <property type="nucleotide sequence ID" value="NZ_JAHWDQ010000003.1"/>
</dbReference>
<evidence type="ECO:0000313" key="2">
    <source>
        <dbReference type="EMBL" id="MBW2941902.1"/>
    </source>
</evidence>
<reference evidence="2" key="1">
    <citation type="submission" date="2021-07" db="EMBL/GenBank/DDBJ databases">
        <title>Zhongshania sp. CAU 1632 isolated from seawater.</title>
        <authorList>
            <person name="Kim W."/>
        </authorList>
    </citation>
    <scope>NUCLEOTIDE SEQUENCE</scope>
    <source>
        <strain evidence="2">CAU 1632</strain>
    </source>
</reference>
<accession>A0ABS6VUA6</accession>
<name>A0ABS6VUA6_9GAMM</name>
<feature type="domain" description="D-alanyl-D-alanine carboxypeptidase-like core" evidence="1">
    <location>
        <begin position="30"/>
        <end position="186"/>
    </location>
</feature>
<proteinExistence type="predicted"/>
<protein>
    <submittedName>
        <fullName evidence="2">M15 family metallopeptidase</fullName>
    </submittedName>
</protein>
<dbReference type="EMBL" id="JAHWDQ010000003">
    <property type="protein sequence ID" value="MBW2941902.1"/>
    <property type="molecule type" value="Genomic_DNA"/>
</dbReference>
<organism evidence="2 3">
    <name type="scientific">Zhongshania aquimaris</name>
    <dbReference type="NCBI Taxonomy" id="2857107"/>
    <lineage>
        <taxon>Bacteria</taxon>
        <taxon>Pseudomonadati</taxon>
        <taxon>Pseudomonadota</taxon>
        <taxon>Gammaproteobacteria</taxon>
        <taxon>Cellvibrionales</taxon>
        <taxon>Spongiibacteraceae</taxon>
        <taxon>Zhongshania</taxon>
    </lineage>
</organism>